<keyword evidence="4" id="KW-0552">Olfaction</keyword>
<dbReference type="EMBL" id="CH478139">
    <property type="protein sequence ID" value="EAT33830.1"/>
    <property type="molecule type" value="Genomic_DNA"/>
</dbReference>
<feature type="transmembrane region" description="Helical" evidence="9">
    <location>
        <begin position="118"/>
        <end position="135"/>
    </location>
</feature>
<dbReference type="GeneID" id="5578890"/>
<proteinExistence type="predicted"/>
<dbReference type="GO" id="GO:0004984">
    <property type="term" value="F:olfactory receptor activity"/>
    <property type="evidence" value="ECO:0007669"/>
    <property type="project" value="InterPro"/>
</dbReference>
<keyword evidence="10" id="KW-0732">Signal</keyword>
<dbReference type="KEGG" id="aag:5578890"/>
<keyword evidence="5 9" id="KW-1133">Transmembrane helix</keyword>
<evidence type="ECO:0000256" key="4">
    <source>
        <dbReference type="ARBA" id="ARBA00022725"/>
    </source>
</evidence>
<protein>
    <submittedName>
        <fullName evidence="11">AAEL013893-PA</fullName>
    </submittedName>
</protein>
<dbReference type="OMA" id="ARNTIRF"/>
<dbReference type="Proteomes" id="UP000682892">
    <property type="component" value="Unassembled WGS sequence"/>
</dbReference>
<feature type="transmembrane region" description="Helical" evidence="9">
    <location>
        <begin position="277"/>
        <end position="297"/>
    </location>
</feature>
<reference evidence="11" key="3">
    <citation type="submission" date="2012-09" db="EMBL/GenBank/DDBJ databases">
        <authorList>
            <consortium name="VectorBase"/>
        </authorList>
    </citation>
    <scope>NUCLEOTIDE SEQUENCE</scope>
    <source>
        <strain evidence="11">Liverpool</strain>
    </source>
</reference>
<evidence type="ECO:0000256" key="2">
    <source>
        <dbReference type="ARBA" id="ARBA00022606"/>
    </source>
</evidence>
<organism evidence="11 12">
    <name type="scientific">Aedes aegypti</name>
    <name type="common">Yellowfever mosquito</name>
    <name type="synonym">Culex aegypti</name>
    <dbReference type="NCBI Taxonomy" id="7159"/>
    <lineage>
        <taxon>Eukaryota</taxon>
        <taxon>Metazoa</taxon>
        <taxon>Ecdysozoa</taxon>
        <taxon>Arthropoda</taxon>
        <taxon>Hexapoda</taxon>
        <taxon>Insecta</taxon>
        <taxon>Pterygota</taxon>
        <taxon>Neoptera</taxon>
        <taxon>Endopterygota</taxon>
        <taxon>Diptera</taxon>
        <taxon>Nematocera</taxon>
        <taxon>Culicoidea</taxon>
        <taxon>Culicidae</taxon>
        <taxon>Culicinae</taxon>
        <taxon>Aedini</taxon>
        <taxon>Aedes</taxon>
        <taxon>Stegomyia</taxon>
    </lineage>
</organism>
<keyword evidence="2" id="KW-0716">Sensory transduction</keyword>
<feature type="signal peptide" evidence="10">
    <location>
        <begin position="1"/>
        <end position="16"/>
    </location>
</feature>
<evidence type="ECO:0000256" key="8">
    <source>
        <dbReference type="ARBA" id="ARBA00023224"/>
    </source>
</evidence>
<dbReference type="Pfam" id="PF02949">
    <property type="entry name" value="7tm_6"/>
    <property type="match status" value="1"/>
</dbReference>
<dbReference type="GO" id="GO:0007165">
    <property type="term" value="P:signal transduction"/>
    <property type="evidence" value="ECO:0007669"/>
    <property type="project" value="UniProtKB-KW"/>
</dbReference>
<reference evidence="11" key="1">
    <citation type="submission" date="2005-10" db="EMBL/GenBank/DDBJ databases">
        <authorList>
            <person name="Loftus B.J."/>
            <person name="Nene V.M."/>
            <person name="Hannick L.I."/>
            <person name="Bidwell S."/>
            <person name="Haas B."/>
            <person name="Amedeo P."/>
            <person name="Orvis J."/>
            <person name="Wortman J.R."/>
            <person name="White O.R."/>
            <person name="Salzberg S."/>
            <person name="Shumway M."/>
            <person name="Koo H."/>
            <person name="Zhao Y."/>
            <person name="Holmes M."/>
            <person name="Miller J."/>
            <person name="Schatz M."/>
            <person name="Pop M."/>
            <person name="Pai G."/>
            <person name="Utterback T."/>
            <person name="Rogers Y.-H."/>
            <person name="Kravitz S."/>
            <person name="Fraser C.M."/>
        </authorList>
    </citation>
    <scope>NUCLEOTIDE SEQUENCE</scope>
    <source>
        <strain evidence="11">Liverpool</strain>
    </source>
</reference>
<comment type="subcellular location">
    <subcellularLocation>
        <location evidence="1">Membrane</location>
        <topology evidence="1">Multi-pass membrane protein</topology>
    </subcellularLocation>
</comment>
<feature type="transmembrane region" description="Helical" evidence="9">
    <location>
        <begin position="349"/>
        <end position="368"/>
    </location>
</feature>
<evidence type="ECO:0000256" key="10">
    <source>
        <dbReference type="SAM" id="SignalP"/>
    </source>
</evidence>
<sequence>MLNVLLLCAGIRTQLAVDWTWERPVRYLVHLISAYHSMVMILQAAHVVAEQNDVMDTAFCLIKIVGMGSAYIKILLLTYHANSVDEVEHFIRSKPMSSGEDQYDSTVRGKFLRSTLVMIRWVLGVLIVDEILFAFPNSQRNKLFKLPPAMSSLGSGITGWLANFLFVNWMPLIWLSKYLCCTTKLGVLLMGLRVEFKILTHKLEQITRQAKSIQSVEDHCKFLKKELEVFLYKQAELRRNIELIRPLLGMAFFMIYYYALFFIGTMLYVTHHQGFEFYSLTFASSVVVTLLECYWWCQLVDSIQDDAESMGNELYDICAGIPYARQSHRTYVEMRTSLMIIWINARHSLAIDCVGIFSISTAIFVQMLNTSYSVLMFLINMG</sequence>
<evidence type="ECO:0000256" key="5">
    <source>
        <dbReference type="ARBA" id="ARBA00022989"/>
    </source>
</evidence>
<feature type="chain" id="PRO_5036457407" evidence="10">
    <location>
        <begin position="17"/>
        <end position="382"/>
    </location>
</feature>
<feature type="transmembrane region" description="Helical" evidence="9">
    <location>
        <begin position="147"/>
        <end position="166"/>
    </location>
</feature>
<evidence type="ECO:0000256" key="9">
    <source>
        <dbReference type="SAM" id="Phobius"/>
    </source>
</evidence>
<dbReference type="GO" id="GO:0016020">
    <property type="term" value="C:membrane"/>
    <property type="evidence" value="ECO:0007669"/>
    <property type="project" value="UniProtKB-SubCell"/>
</dbReference>
<dbReference type="InterPro" id="IPR036259">
    <property type="entry name" value="MFS_trans_sf"/>
</dbReference>
<feature type="transmembrane region" description="Helical" evidence="9">
    <location>
        <begin position="247"/>
        <end position="271"/>
    </location>
</feature>
<keyword evidence="7" id="KW-0675">Receptor</keyword>
<dbReference type="InterPro" id="IPR004117">
    <property type="entry name" value="7tm6_olfct_rcpt"/>
</dbReference>
<gene>
    <name evidence="11" type="primary">GPROR125</name>
    <name evidence="11" type="ORF">AaeL_AAEL013893</name>
</gene>
<dbReference type="GO" id="GO:0005549">
    <property type="term" value="F:odorant binding"/>
    <property type="evidence" value="ECO:0007669"/>
    <property type="project" value="InterPro"/>
</dbReference>
<evidence type="ECO:0000313" key="11">
    <source>
        <dbReference type="EMBL" id="EAT33830.1"/>
    </source>
</evidence>
<keyword evidence="3 9" id="KW-0812">Transmembrane</keyword>
<dbReference type="AlphaFoldDB" id="A0A1S4G0H3"/>
<feature type="transmembrane region" description="Helical" evidence="9">
    <location>
        <begin position="26"/>
        <end position="48"/>
    </location>
</feature>
<evidence type="ECO:0000256" key="3">
    <source>
        <dbReference type="ARBA" id="ARBA00022692"/>
    </source>
</evidence>
<keyword evidence="6 9" id="KW-0472">Membrane</keyword>
<evidence type="ECO:0000256" key="6">
    <source>
        <dbReference type="ARBA" id="ARBA00023136"/>
    </source>
</evidence>
<evidence type="ECO:0000256" key="7">
    <source>
        <dbReference type="ARBA" id="ARBA00023170"/>
    </source>
</evidence>
<evidence type="ECO:0000313" key="12">
    <source>
        <dbReference type="Proteomes" id="UP000682892"/>
    </source>
</evidence>
<dbReference type="HOGENOM" id="CLU_046911_0_0_1"/>
<reference evidence="11" key="2">
    <citation type="journal article" date="2007" name="Science">
        <title>Genome sequence of Aedes aegypti, a major arbovirus vector.</title>
        <authorList>
            <person name="Nene V."/>
            <person name="Wortman J.R."/>
            <person name="Lawson D."/>
            <person name="Haas B."/>
            <person name="Kodira C."/>
            <person name="Tu Z.J."/>
            <person name="Loftus B."/>
            <person name="Xi Z."/>
            <person name="Megy K."/>
            <person name="Grabherr M."/>
            <person name="Ren Q."/>
            <person name="Zdobnov E.M."/>
            <person name="Lobo N.F."/>
            <person name="Campbell K.S."/>
            <person name="Brown S.E."/>
            <person name="Bonaldo M.F."/>
            <person name="Zhu J."/>
            <person name="Sinkins S.P."/>
            <person name="Hogenkamp D.G."/>
            <person name="Amedeo P."/>
            <person name="Arensburger P."/>
            <person name="Atkinson P.W."/>
            <person name="Bidwell S."/>
            <person name="Biedler J."/>
            <person name="Birney E."/>
            <person name="Bruggner R.V."/>
            <person name="Costas J."/>
            <person name="Coy M.R."/>
            <person name="Crabtree J."/>
            <person name="Crawford M."/>
            <person name="Debruyn B."/>
            <person name="Decaprio D."/>
            <person name="Eiglmeier K."/>
            <person name="Eisenstadt E."/>
            <person name="El-Dorry H."/>
            <person name="Gelbart W.M."/>
            <person name="Gomes S.L."/>
            <person name="Hammond M."/>
            <person name="Hannick L.I."/>
            <person name="Hogan J.R."/>
            <person name="Holmes M.H."/>
            <person name="Jaffe D."/>
            <person name="Johnston J.S."/>
            <person name="Kennedy R.C."/>
            <person name="Koo H."/>
            <person name="Kravitz S."/>
            <person name="Kriventseva E.V."/>
            <person name="Kulp D."/>
            <person name="Labutti K."/>
            <person name="Lee E."/>
            <person name="Li S."/>
            <person name="Lovin D.D."/>
            <person name="Mao C."/>
            <person name="Mauceli E."/>
            <person name="Menck C.F."/>
            <person name="Miller J.R."/>
            <person name="Montgomery P."/>
            <person name="Mori A."/>
            <person name="Nascimento A.L."/>
            <person name="Naveira H.F."/>
            <person name="Nusbaum C."/>
            <person name="O'leary S."/>
            <person name="Orvis J."/>
            <person name="Pertea M."/>
            <person name="Quesneville H."/>
            <person name="Reidenbach K.R."/>
            <person name="Rogers Y.H."/>
            <person name="Roth C.W."/>
            <person name="Schneider J.R."/>
            <person name="Schatz M."/>
            <person name="Shumway M."/>
            <person name="Stanke M."/>
            <person name="Stinson E.O."/>
            <person name="Tubio J.M."/>
            <person name="Vanzee J.P."/>
            <person name="Verjovski-Almeida S."/>
            <person name="Werner D."/>
            <person name="White O."/>
            <person name="Wyder S."/>
            <person name="Zeng Q."/>
            <person name="Zhao Q."/>
            <person name="Zhao Y."/>
            <person name="Hill C.A."/>
            <person name="Raikhel A.S."/>
            <person name="Soares M.B."/>
            <person name="Knudson D.L."/>
            <person name="Lee N.H."/>
            <person name="Galagan J."/>
            <person name="Salzberg S.L."/>
            <person name="Paulsen I.T."/>
            <person name="Dimopoulos G."/>
            <person name="Collins F.H."/>
            <person name="Birren B."/>
            <person name="Fraser-Liggett C.M."/>
            <person name="Severson D.W."/>
        </authorList>
    </citation>
    <scope>NUCLEOTIDE SEQUENCE [LARGE SCALE GENOMIC DNA]</scope>
    <source>
        <strain evidence="11">Liverpool</strain>
    </source>
</reference>
<keyword evidence="8" id="KW-0807">Transducer</keyword>
<accession>A0A1S4G0H3</accession>
<dbReference type="CTD" id="5578890"/>
<name>A0A1S4G0H3_AEDAE</name>
<evidence type="ECO:0000256" key="1">
    <source>
        <dbReference type="ARBA" id="ARBA00004141"/>
    </source>
</evidence>
<dbReference type="OrthoDB" id="7726730at2759"/>
<dbReference type="SUPFAM" id="SSF103473">
    <property type="entry name" value="MFS general substrate transporter"/>
    <property type="match status" value="1"/>
</dbReference>